<keyword evidence="4" id="KW-0411">Iron-sulfur</keyword>
<evidence type="ECO:0000256" key="1">
    <source>
        <dbReference type="ARBA" id="ARBA00022485"/>
    </source>
</evidence>
<dbReference type="Pfam" id="PF00881">
    <property type="entry name" value="Nitroreductase"/>
    <property type="match status" value="1"/>
</dbReference>
<dbReference type="InterPro" id="IPR017896">
    <property type="entry name" value="4Fe4S_Fe-S-bd"/>
</dbReference>
<feature type="domain" description="4Fe-4S ferredoxin-type" evidence="5">
    <location>
        <begin position="35"/>
        <end position="65"/>
    </location>
</feature>
<dbReference type="InterPro" id="IPR029479">
    <property type="entry name" value="Nitroreductase"/>
</dbReference>
<dbReference type="InterPro" id="IPR000415">
    <property type="entry name" value="Nitroreductase-like"/>
</dbReference>
<evidence type="ECO:0000259" key="5">
    <source>
        <dbReference type="PROSITE" id="PS51379"/>
    </source>
</evidence>
<sequence length="167" mass="18892">MLTINREKCIACGMCVKICPFRIIGIDKSEAKPVPSIVPNMEASCWACGHCEAGCQQGAIKLENGLPGENTVLLNELKVSPAQFEQHLRGRRSIRHFKEGPVDITVMKELIDIVRFAPSAGNLRPLHWLVIYDRKQVHSLVALAIDWIKQKLESCDTILPDYKWYEH</sequence>
<dbReference type="PROSITE" id="PS00198">
    <property type="entry name" value="4FE4S_FER_1"/>
    <property type="match status" value="1"/>
</dbReference>
<dbReference type="InterPro" id="IPR017900">
    <property type="entry name" value="4Fe4S_Fe_S_CS"/>
</dbReference>
<dbReference type="EMBL" id="CP155573">
    <property type="protein sequence ID" value="XFO66734.1"/>
    <property type="molecule type" value="Genomic_DNA"/>
</dbReference>
<dbReference type="PROSITE" id="PS51379">
    <property type="entry name" value="4FE4S_FER_2"/>
    <property type="match status" value="2"/>
</dbReference>
<name>A0ABZ3IMS1_9FIRM</name>
<dbReference type="PANTHER" id="PTHR43687:SF4">
    <property type="entry name" value="BLR5484 PROTEIN"/>
    <property type="match status" value="1"/>
</dbReference>
<feature type="domain" description="4Fe-4S ferredoxin-type" evidence="5">
    <location>
        <begin position="1"/>
        <end position="29"/>
    </location>
</feature>
<keyword evidence="1" id="KW-0004">4Fe-4S</keyword>
<evidence type="ECO:0000313" key="6">
    <source>
        <dbReference type="EMBL" id="XFO66734.1"/>
    </source>
</evidence>
<dbReference type="Proteomes" id="UP000216752">
    <property type="component" value="Chromosome"/>
</dbReference>
<keyword evidence="3" id="KW-0408">Iron</keyword>
<dbReference type="PANTHER" id="PTHR43687">
    <property type="entry name" value="ADENYLYLSULFATE REDUCTASE, BETA SUBUNIT"/>
    <property type="match status" value="1"/>
</dbReference>
<evidence type="ECO:0000256" key="4">
    <source>
        <dbReference type="ARBA" id="ARBA00023014"/>
    </source>
</evidence>
<dbReference type="InterPro" id="IPR050572">
    <property type="entry name" value="Fe-S_Ferredoxin"/>
</dbReference>
<dbReference type="SUPFAM" id="SSF54862">
    <property type="entry name" value="4Fe-4S ferredoxins"/>
    <property type="match status" value="1"/>
</dbReference>
<dbReference type="SUPFAM" id="SSF55469">
    <property type="entry name" value="FMN-dependent nitroreductase-like"/>
    <property type="match status" value="1"/>
</dbReference>
<organism evidence="6 7">
    <name type="scientific">Sporomusa silvacetica DSM 10669</name>
    <dbReference type="NCBI Taxonomy" id="1123289"/>
    <lineage>
        <taxon>Bacteria</taxon>
        <taxon>Bacillati</taxon>
        <taxon>Bacillota</taxon>
        <taxon>Negativicutes</taxon>
        <taxon>Selenomonadales</taxon>
        <taxon>Sporomusaceae</taxon>
        <taxon>Sporomusa</taxon>
    </lineage>
</organism>
<keyword evidence="2" id="KW-0479">Metal-binding</keyword>
<dbReference type="RefSeq" id="WP_094606357.1">
    <property type="nucleotide sequence ID" value="NZ_CP155573.1"/>
</dbReference>
<evidence type="ECO:0000313" key="7">
    <source>
        <dbReference type="Proteomes" id="UP000216752"/>
    </source>
</evidence>
<accession>A0ABZ3IMS1</accession>
<dbReference type="Gene3D" id="3.30.70.20">
    <property type="match status" value="1"/>
</dbReference>
<evidence type="ECO:0000256" key="3">
    <source>
        <dbReference type="ARBA" id="ARBA00023004"/>
    </source>
</evidence>
<reference evidence="6" key="1">
    <citation type="submission" date="2024-05" db="EMBL/GenBank/DDBJ databases">
        <title>Isolation and characterization of Sporomusa carbonis sp. nov., a carboxydotrophic hydrogenogen in the genus of Sporomusa isolated from a charcoal burning pile.</title>
        <authorList>
            <person name="Boeer T."/>
            <person name="Rosenbaum F."/>
            <person name="Eysell L."/>
            <person name="Mueller V."/>
            <person name="Daniel R."/>
            <person name="Poehlein A."/>
        </authorList>
    </citation>
    <scope>NUCLEOTIDE SEQUENCE [LARGE SCALE GENOMIC DNA]</scope>
    <source>
        <strain evidence="6">DSM 10669</strain>
    </source>
</reference>
<keyword evidence="7" id="KW-1185">Reference proteome</keyword>
<evidence type="ECO:0000256" key="2">
    <source>
        <dbReference type="ARBA" id="ARBA00022723"/>
    </source>
</evidence>
<gene>
    <name evidence="6" type="ORF">SPSIL_028930</name>
</gene>
<dbReference type="Gene3D" id="3.40.109.10">
    <property type="entry name" value="NADH Oxidase"/>
    <property type="match status" value="1"/>
</dbReference>
<dbReference type="Pfam" id="PF13187">
    <property type="entry name" value="Fer4_9"/>
    <property type="match status" value="1"/>
</dbReference>
<protein>
    <recommendedName>
        <fullName evidence="5">4Fe-4S ferredoxin-type domain-containing protein</fullName>
    </recommendedName>
</protein>
<proteinExistence type="predicted"/>